<dbReference type="SMART" id="SM00014">
    <property type="entry name" value="acidPPc"/>
    <property type="match status" value="1"/>
</dbReference>
<protein>
    <submittedName>
        <fullName evidence="3">Phosphatase PAP2 family protein</fullName>
    </submittedName>
</protein>
<dbReference type="SUPFAM" id="SSF48317">
    <property type="entry name" value="Acid phosphatase/Vanadium-dependent haloperoxidase"/>
    <property type="match status" value="1"/>
</dbReference>
<feature type="transmembrane region" description="Helical" evidence="1">
    <location>
        <begin position="146"/>
        <end position="165"/>
    </location>
</feature>
<dbReference type="Proteomes" id="UP001202281">
    <property type="component" value="Unassembled WGS sequence"/>
</dbReference>
<feature type="domain" description="Phosphatidic acid phosphatase type 2/haloperoxidase" evidence="2">
    <location>
        <begin position="105"/>
        <end position="218"/>
    </location>
</feature>
<dbReference type="Gene3D" id="1.20.144.10">
    <property type="entry name" value="Phosphatidic acid phosphatase type 2/haloperoxidase"/>
    <property type="match status" value="2"/>
</dbReference>
<feature type="transmembrane region" description="Helical" evidence="1">
    <location>
        <begin position="177"/>
        <end position="197"/>
    </location>
</feature>
<gene>
    <name evidence="3" type="ORF">MTR66_00635</name>
</gene>
<dbReference type="PANTHER" id="PTHR14969:SF13">
    <property type="entry name" value="AT30094P"/>
    <property type="match status" value="1"/>
</dbReference>
<dbReference type="PANTHER" id="PTHR14969">
    <property type="entry name" value="SPHINGOSINE-1-PHOSPHATE PHOSPHOHYDROLASE"/>
    <property type="match status" value="1"/>
</dbReference>
<organism evidence="3 4">
    <name type="scientific">Novosphingobium beihaiensis</name>
    <dbReference type="NCBI Taxonomy" id="2930389"/>
    <lineage>
        <taxon>Bacteria</taxon>
        <taxon>Pseudomonadati</taxon>
        <taxon>Pseudomonadota</taxon>
        <taxon>Alphaproteobacteria</taxon>
        <taxon>Sphingomonadales</taxon>
        <taxon>Sphingomonadaceae</taxon>
        <taxon>Novosphingobium</taxon>
    </lineage>
</organism>
<dbReference type="Pfam" id="PF01569">
    <property type="entry name" value="PAP2"/>
    <property type="match status" value="1"/>
</dbReference>
<proteinExistence type="predicted"/>
<accession>A0ABT0BJU2</accession>
<evidence type="ECO:0000313" key="4">
    <source>
        <dbReference type="Proteomes" id="UP001202281"/>
    </source>
</evidence>
<evidence type="ECO:0000259" key="2">
    <source>
        <dbReference type="SMART" id="SM00014"/>
    </source>
</evidence>
<dbReference type="RefSeq" id="WP_243917015.1">
    <property type="nucleotide sequence ID" value="NZ_JALHLG010000001.1"/>
</dbReference>
<feature type="transmembrane region" description="Helical" evidence="1">
    <location>
        <begin position="72"/>
        <end position="99"/>
    </location>
</feature>
<keyword evidence="4" id="KW-1185">Reference proteome</keyword>
<feature type="transmembrane region" description="Helical" evidence="1">
    <location>
        <begin position="203"/>
        <end position="222"/>
    </location>
</feature>
<keyword evidence="1" id="KW-0812">Transmembrane</keyword>
<comment type="caution">
    <text evidence="3">The sequence shown here is derived from an EMBL/GenBank/DDBJ whole genome shotgun (WGS) entry which is preliminary data.</text>
</comment>
<dbReference type="EMBL" id="JALHLG010000001">
    <property type="protein sequence ID" value="MCJ2185315.1"/>
    <property type="molecule type" value="Genomic_DNA"/>
</dbReference>
<keyword evidence="1" id="KW-0472">Membrane</keyword>
<feature type="transmembrane region" description="Helical" evidence="1">
    <location>
        <begin position="22"/>
        <end position="41"/>
    </location>
</feature>
<evidence type="ECO:0000256" key="1">
    <source>
        <dbReference type="SAM" id="Phobius"/>
    </source>
</evidence>
<name>A0ABT0BJU2_9SPHN</name>
<dbReference type="InterPro" id="IPR000326">
    <property type="entry name" value="PAP2/HPO"/>
</dbReference>
<keyword evidence="1" id="KW-1133">Transmembrane helix</keyword>
<evidence type="ECO:0000313" key="3">
    <source>
        <dbReference type="EMBL" id="MCJ2185315.1"/>
    </source>
</evidence>
<feature type="transmembrane region" description="Helical" evidence="1">
    <location>
        <begin position="106"/>
        <end position="126"/>
    </location>
</feature>
<reference evidence="3 4" key="1">
    <citation type="submission" date="2022-04" db="EMBL/GenBank/DDBJ databases">
        <title>Identification of a novel bacterium isolated from mangrove sediments.</title>
        <authorList>
            <person name="Pan X."/>
        </authorList>
    </citation>
    <scope>NUCLEOTIDE SEQUENCE [LARGE SCALE GENOMIC DNA]</scope>
    <source>
        <strain evidence="3 4">B2638</strain>
    </source>
</reference>
<dbReference type="CDD" id="cd03392">
    <property type="entry name" value="PAP2_like_2"/>
    <property type="match status" value="1"/>
</dbReference>
<dbReference type="InterPro" id="IPR036938">
    <property type="entry name" value="PAP2/HPO_sf"/>
</dbReference>
<sequence length="232" mass="24263">MTDSAETVMPATRGLPLDPRKALIVAALCWSGFAAVAWAVATGQSAAIDKAGLLFWRNGPLLPPSTPHAVEIMRGITALGGAPLRSLFAVLAVAVLLALRLRREAVLLAFTVTGAAIVNSAAKALAGRPRPEIVPHLTAASGYSFPSGHSFNGAAIYIAMALTFAALSPRRAVRHTLIACAMALSVAIAWSRVWLGVHWPSDALAGWLGGAGWAFLASALLYRRRQSIVPKA</sequence>